<gene>
    <name evidence="2" type="ORF">QJS10_CPA07g00885</name>
</gene>
<protein>
    <recommendedName>
        <fullName evidence="1">Reverse transcriptase domain-containing protein</fullName>
    </recommendedName>
</protein>
<dbReference type="Gene3D" id="3.60.10.10">
    <property type="entry name" value="Endonuclease/exonuclease/phosphatase"/>
    <property type="match status" value="1"/>
</dbReference>
<dbReference type="Proteomes" id="UP001180020">
    <property type="component" value="Unassembled WGS sequence"/>
</dbReference>
<keyword evidence="3" id="KW-1185">Reference proteome</keyword>
<name>A0AAV9EE06_ACOCL</name>
<dbReference type="PANTHER" id="PTHR33710">
    <property type="entry name" value="BNAC02G09200D PROTEIN"/>
    <property type="match status" value="1"/>
</dbReference>
<organism evidence="2 3">
    <name type="scientific">Acorus calamus</name>
    <name type="common">Sweet flag</name>
    <dbReference type="NCBI Taxonomy" id="4465"/>
    <lineage>
        <taxon>Eukaryota</taxon>
        <taxon>Viridiplantae</taxon>
        <taxon>Streptophyta</taxon>
        <taxon>Embryophyta</taxon>
        <taxon>Tracheophyta</taxon>
        <taxon>Spermatophyta</taxon>
        <taxon>Magnoliopsida</taxon>
        <taxon>Liliopsida</taxon>
        <taxon>Acoraceae</taxon>
        <taxon>Acorus</taxon>
    </lineage>
</organism>
<feature type="domain" description="Reverse transcriptase" evidence="1">
    <location>
        <begin position="270"/>
        <end position="358"/>
    </location>
</feature>
<dbReference type="EMBL" id="JAUJYO010000007">
    <property type="protein sequence ID" value="KAK1311825.1"/>
    <property type="molecule type" value="Genomic_DNA"/>
</dbReference>
<dbReference type="InterPro" id="IPR036691">
    <property type="entry name" value="Endo/exonu/phosph_ase_sf"/>
</dbReference>
<evidence type="ECO:0000313" key="3">
    <source>
        <dbReference type="Proteomes" id="UP001180020"/>
    </source>
</evidence>
<accession>A0AAV9EE06</accession>
<dbReference type="InterPro" id="IPR000477">
    <property type="entry name" value="RT_dom"/>
</dbReference>
<dbReference type="SUPFAM" id="SSF56219">
    <property type="entry name" value="DNase I-like"/>
    <property type="match status" value="1"/>
</dbReference>
<dbReference type="Pfam" id="PF00078">
    <property type="entry name" value="RVT_1"/>
    <property type="match status" value="1"/>
</dbReference>
<reference evidence="2" key="1">
    <citation type="journal article" date="2023" name="Nat. Commun.">
        <title>Diploid and tetraploid genomes of Acorus and the evolution of monocots.</title>
        <authorList>
            <person name="Ma L."/>
            <person name="Liu K.W."/>
            <person name="Li Z."/>
            <person name="Hsiao Y.Y."/>
            <person name="Qi Y."/>
            <person name="Fu T."/>
            <person name="Tang G.D."/>
            <person name="Zhang D."/>
            <person name="Sun W.H."/>
            <person name="Liu D.K."/>
            <person name="Li Y."/>
            <person name="Chen G.Z."/>
            <person name="Liu X.D."/>
            <person name="Liao X.Y."/>
            <person name="Jiang Y.T."/>
            <person name="Yu X."/>
            <person name="Hao Y."/>
            <person name="Huang J."/>
            <person name="Zhao X.W."/>
            <person name="Ke S."/>
            <person name="Chen Y.Y."/>
            <person name="Wu W.L."/>
            <person name="Hsu J.L."/>
            <person name="Lin Y.F."/>
            <person name="Huang M.D."/>
            <person name="Li C.Y."/>
            <person name="Huang L."/>
            <person name="Wang Z.W."/>
            <person name="Zhao X."/>
            <person name="Zhong W.Y."/>
            <person name="Peng D.H."/>
            <person name="Ahmad S."/>
            <person name="Lan S."/>
            <person name="Zhang J.S."/>
            <person name="Tsai W.C."/>
            <person name="Van de Peer Y."/>
            <person name="Liu Z.J."/>
        </authorList>
    </citation>
    <scope>NUCLEOTIDE SEQUENCE</scope>
    <source>
        <strain evidence="2">CP</strain>
    </source>
</reference>
<sequence>MIIAGDFNTLLGPQDKRGGAPFKVSSDVVQFREWKEAHCLKQMAHRGSKFTWCNNRRGSQRTWELLDRAMATVNWCECFPDAVIHILPRHISDHAPMLLVTEVPYMRGSRIFRFERLWFDYPDFYNTVVSNWVNRGTSSPMGNVHHKLCRLQGALRRWQRSSIGNLFNRVSEAHQRLDEVIKFEQNDVNMVDYMPQIRSASNRLVALQRQLHIFWAQRARTKWIKEGDANTRFFQAKVRSRRSRNHIITIRIPDGSILNLPEEDVLHSLKIRRGRNALMAAKIDLACAYDSVEWPCLFAVLQKCGFPPLWIRWMEQCVMKTEWIYPGSGLRQGDPLSPYLFVLMAEIMSAMFRKEQREGRLVGYQPDIRLNIQRGFASGAKNHRFTDKLE</sequence>
<dbReference type="AlphaFoldDB" id="A0AAV9EE06"/>
<dbReference type="SUPFAM" id="SSF56672">
    <property type="entry name" value="DNA/RNA polymerases"/>
    <property type="match status" value="1"/>
</dbReference>
<evidence type="ECO:0000259" key="1">
    <source>
        <dbReference type="Pfam" id="PF00078"/>
    </source>
</evidence>
<dbReference type="InterPro" id="IPR043502">
    <property type="entry name" value="DNA/RNA_pol_sf"/>
</dbReference>
<reference evidence="2" key="2">
    <citation type="submission" date="2023-06" db="EMBL/GenBank/DDBJ databases">
        <authorList>
            <person name="Ma L."/>
            <person name="Liu K.-W."/>
            <person name="Li Z."/>
            <person name="Hsiao Y.-Y."/>
            <person name="Qi Y."/>
            <person name="Fu T."/>
            <person name="Tang G."/>
            <person name="Zhang D."/>
            <person name="Sun W.-H."/>
            <person name="Liu D.-K."/>
            <person name="Li Y."/>
            <person name="Chen G.-Z."/>
            <person name="Liu X.-D."/>
            <person name="Liao X.-Y."/>
            <person name="Jiang Y.-T."/>
            <person name="Yu X."/>
            <person name="Hao Y."/>
            <person name="Huang J."/>
            <person name="Zhao X.-W."/>
            <person name="Ke S."/>
            <person name="Chen Y.-Y."/>
            <person name="Wu W.-L."/>
            <person name="Hsu J.-L."/>
            <person name="Lin Y.-F."/>
            <person name="Huang M.-D."/>
            <person name="Li C.-Y."/>
            <person name="Huang L."/>
            <person name="Wang Z.-W."/>
            <person name="Zhao X."/>
            <person name="Zhong W.-Y."/>
            <person name="Peng D.-H."/>
            <person name="Ahmad S."/>
            <person name="Lan S."/>
            <person name="Zhang J.-S."/>
            <person name="Tsai W.-C."/>
            <person name="Van De Peer Y."/>
            <person name="Liu Z.-J."/>
        </authorList>
    </citation>
    <scope>NUCLEOTIDE SEQUENCE</scope>
    <source>
        <strain evidence="2">CP</strain>
        <tissue evidence="2">Leaves</tissue>
    </source>
</reference>
<comment type="caution">
    <text evidence="2">The sequence shown here is derived from an EMBL/GenBank/DDBJ whole genome shotgun (WGS) entry which is preliminary data.</text>
</comment>
<evidence type="ECO:0000313" key="2">
    <source>
        <dbReference type="EMBL" id="KAK1311825.1"/>
    </source>
</evidence>
<dbReference type="PANTHER" id="PTHR33710:SF71">
    <property type="entry name" value="ENDONUCLEASE_EXONUCLEASE_PHOSPHATASE DOMAIN-CONTAINING PROTEIN"/>
    <property type="match status" value="1"/>
</dbReference>
<proteinExistence type="predicted"/>